<evidence type="ECO:0000313" key="2">
    <source>
        <dbReference type="Proteomes" id="UP000057737"/>
    </source>
</evidence>
<protein>
    <recommendedName>
        <fullName evidence="3">DUF4262 domain-containing protein</fullName>
    </recommendedName>
</protein>
<dbReference type="Pfam" id="PF14081">
    <property type="entry name" value="DUF4262"/>
    <property type="match status" value="1"/>
</dbReference>
<proteinExistence type="predicted"/>
<dbReference type="EMBL" id="LNCU01000010">
    <property type="protein sequence ID" value="KWV60913.1"/>
    <property type="molecule type" value="Genomic_DNA"/>
</dbReference>
<dbReference type="OrthoDB" id="9793188at2"/>
<dbReference type="InterPro" id="IPR025358">
    <property type="entry name" value="DUF4262"/>
</dbReference>
<comment type="caution">
    <text evidence="1">The sequence shown here is derived from an EMBL/GenBank/DDBJ whole genome shotgun (WGS) entry which is preliminary data.</text>
</comment>
<evidence type="ECO:0008006" key="3">
    <source>
        <dbReference type="Google" id="ProtNLM"/>
    </source>
</evidence>
<accession>A0A109K579</accession>
<evidence type="ECO:0000313" key="1">
    <source>
        <dbReference type="EMBL" id="KWV60913.1"/>
    </source>
</evidence>
<dbReference type="AlphaFoldDB" id="A0A109K579"/>
<gene>
    <name evidence="1" type="ORF">AS156_26195</name>
</gene>
<organism evidence="1 2">
    <name type="scientific">Bradyrhizobium macuxiense</name>
    <dbReference type="NCBI Taxonomy" id="1755647"/>
    <lineage>
        <taxon>Bacteria</taxon>
        <taxon>Pseudomonadati</taxon>
        <taxon>Pseudomonadota</taxon>
        <taxon>Alphaproteobacteria</taxon>
        <taxon>Hyphomicrobiales</taxon>
        <taxon>Nitrobacteraceae</taxon>
        <taxon>Bradyrhizobium</taxon>
    </lineage>
</organism>
<dbReference type="Proteomes" id="UP000057737">
    <property type="component" value="Unassembled WGS sequence"/>
</dbReference>
<dbReference type="RefSeq" id="WP_066498815.1">
    <property type="nucleotide sequence ID" value="NZ_LNCU01000010.1"/>
</dbReference>
<reference evidence="1 2" key="1">
    <citation type="submission" date="2015-11" db="EMBL/GenBank/DDBJ databases">
        <title>Draft Genome Sequence of the Strain BR 10303 (Bradyrhizobium sp.) isolated from nodules of Centrolobium paraense.</title>
        <authorList>
            <person name="Zelli J.E."/>
            <person name="Simoes-Araujo J.L."/>
            <person name="Barauna A.C."/>
            <person name="Silva K."/>
        </authorList>
    </citation>
    <scope>NUCLEOTIDE SEQUENCE [LARGE SCALE GENOMIC DNA]</scope>
    <source>
        <strain evidence="1 2">BR 10303</strain>
    </source>
</reference>
<keyword evidence="2" id="KW-1185">Reference proteome</keyword>
<sequence>MQDQFKWPPAESEVDEKILDDVRTHGCHIVQVLSNGSEPEYAFSVGLYLNFAQAELAIFGLDRRDAANVINEVRARAATGHIYSDGDVCDDLLVDRRLCFARVPGSAYRPYFGTALWFYGITRRPFPILEMVWADLDGRFPWESGYDVRLKKYQPVLRSLS</sequence>
<name>A0A109K579_9BRAD</name>